<dbReference type="EMBL" id="PVEP01000008">
    <property type="protein sequence ID" value="PQV55568.1"/>
    <property type="molecule type" value="Genomic_DNA"/>
</dbReference>
<accession>A0A2S8S4A6</accession>
<name>A0A2S8S4A6_9RHOB</name>
<evidence type="ECO:0000313" key="6">
    <source>
        <dbReference type="EMBL" id="PQV55568.1"/>
    </source>
</evidence>
<reference evidence="6 7" key="1">
    <citation type="submission" date="2018-02" db="EMBL/GenBank/DDBJ databases">
        <title>Genomic Encyclopedia of Archaeal and Bacterial Type Strains, Phase II (KMG-II): from individual species to whole genera.</title>
        <authorList>
            <person name="Goeker M."/>
        </authorList>
    </citation>
    <scope>NUCLEOTIDE SEQUENCE [LARGE SCALE GENOMIC DNA]</scope>
    <source>
        <strain evidence="6 7">DSM 18921</strain>
    </source>
</reference>
<dbReference type="RefSeq" id="WP_105515810.1">
    <property type="nucleotide sequence ID" value="NZ_PVEP01000008.1"/>
</dbReference>
<dbReference type="GO" id="GO:0008270">
    <property type="term" value="F:zinc ion binding"/>
    <property type="evidence" value="ECO:0007669"/>
    <property type="project" value="InterPro"/>
</dbReference>
<comment type="caution">
    <text evidence="6">The sequence shown here is derived from an EMBL/GenBank/DDBJ whole genome shotgun (WGS) entry which is preliminary data.</text>
</comment>
<feature type="binding site" evidence="3 4">
    <location>
        <position position="274"/>
    </location>
    <ligand>
        <name>Zn(2+)</name>
        <dbReference type="ChEBI" id="CHEBI:29105"/>
    </ligand>
</feature>
<organism evidence="6 7">
    <name type="scientific">Albidovulum denitrificans</name>
    <dbReference type="NCBI Taxonomy" id="404881"/>
    <lineage>
        <taxon>Bacteria</taxon>
        <taxon>Pseudomonadati</taxon>
        <taxon>Pseudomonadota</taxon>
        <taxon>Alphaproteobacteria</taxon>
        <taxon>Rhodobacterales</taxon>
        <taxon>Paracoccaceae</taxon>
        <taxon>Albidovulum</taxon>
    </lineage>
</organism>
<evidence type="ECO:0000256" key="2">
    <source>
        <dbReference type="ARBA" id="ARBA00022679"/>
    </source>
</evidence>
<sequence length="297" mass="31278">MADITLLDGGMGQELVARSGDAPTPLWSTQVMIDHPGLVRQVHEDYFNAGATVATTNTYAIHHDRLAKFDIDDRFNALHMQALAEAAAARAAHGAGRIAGSLGPLVASYRPETHPPHDESVSKYAEIARLLAPVVDLFLAETVASLAHARAVLEGALLGGKPVWLSVTVDDEDGSRLRSGEAVADLGPIVAGKAGAVLANCSAPEAMAAALSVLGTFGLPYGAYANGFQQITKEFLKDNPTVDSLHTRPEMTPERYADFALQWVGMGATIVGGCCETTPAHIAEIARRLTAAGHRIV</sequence>
<dbReference type="InterPro" id="IPR003726">
    <property type="entry name" value="HCY_dom"/>
</dbReference>
<dbReference type="InterPro" id="IPR036589">
    <property type="entry name" value="HCY_dom_sf"/>
</dbReference>
<evidence type="ECO:0000256" key="4">
    <source>
        <dbReference type="PROSITE-ProRule" id="PRU00333"/>
    </source>
</evidence>
<keyword evidence="3 4" id="KW-0862">Zinc</keyword>
<dbReference type="Pfam" id="PF02574">
    <property type="entry name" value="S-methyl_trans"/>
    <property type="match status" value="1"/>
</dbReference>
<evidence type="ECO:0000259" key="5">
    <source>
        <dbReference type="PROSITE" id="PS50970"/>
    </source>
</evidence>
<evidence type="ECO:0000256" key="1">
    <source>
        <dbReference type="ARBA" id="ARBA00022603"/>
    </source>
</evidence>
<feature type="binding site" evidence="3 4">
    <location>
        <position position="201"/>
    </location>
    <ligand>
        <name>Zn(2+)</name>
        <dbReference type="ChEBI" id="CHEBI:29105"/>
    </ligand>
</feature>
<evidence type="ECO:0000256" key="3">
    <source>
        <dbReference type="PIRSR" id="PIRSR037505-2"/>
    </source>
</evidence>
<dbReference type="InterPro" id="IPR017226">
    <property type="entry name" value="BHMT-like"/>
</dbReference>
<keyword evidence="2 4" id="KW-0808">Transferase</keyword>
<proteinExistence type="predicted"/>
<dbReference type="OrthoDB" id="9803687at2"/>
<feature type="domain" description="Hcy-binding" evidence="5">
    <location>
        <begin position="1"/>
        <end position="289"/>
    </location>
</feature>
<protein>
    <submittedName>
        <fullName evidence="6">Homocysteine S-methyltransferase</fullName>
    </submittedName>
</protein>
<feature type="binding site" evidence="3 4">
    <location>
        <position position="275"/>
    </location>
    <ligand>
        <name>Zn(2+)</name>
        <dbReference type="ChEBI" id="CHEBI:29105"/>
    </ligand>
</feature>
<keyword evidence="3 4" id="KW-0479">Metal-binding</keyword>
<dbReference type="SUPFAM" id="SSF82282">
    <property type="entry name" value="Homocysteine S-methyltransferase"/>
    <property type="match status" value="1"/>
</dbReference>
<keyword evidence="7" id="KW-1185">Reference proteome</keyword>
<dbReference type="GO" id="GO:0032259">
    <property type="term" value="P:methylation"/>
    <property type="evidence" value="ECO:0007669"/>
    <property type="project" value="UniProtKB-KW"/>
</dbReference>
<dbReference type="PIRSF" id="PIRSF037505">
    <property type="entry name" value="Betaine_HMT"/>
    <property type="match status" value="1"/>
</dbReference>
<dbReference type="PANTHER" id="PTHR11103">
    <property type="entry name" value="SLR1189 PROTEIN"/>
    <property type="match status" value="1"/>
</dbReference>
<dbReference type="Proteomes" id="UP000238338">
    <property type="component" value="Unassembled WGS sequence"/>
</dbReference>
<dbReference type="PROSITE" id="PS50970">
    <property type="entry name" value="HCY"/>
    <property type="match status" value="1"/>
</dbReference>
<evidence type="ECO:0000313" key="7">
    <source>
        <dbReference type="Proteomes" id="UP000238338"/>
    </source>
</evidence>
<keyword evidence="1 4" id="KW-0489">Methyltransferase</keyword>
<dbReference type="GO" id="GO:0009086">
    <property type="term" value="P:methionine biosynthetic process"/>
    <property type="evidence" value="ECO:0007669"/>
    <property type="project" value="InterPro"/>
</dbReference>
<comment type="cofactor">
    <cofactor evidence="3">
        <name>Zn(2+)</name>
        <dbReference type="ChEBI" id="CHEBI:29105"/>
    </cofactor>
    <text evidence="3">Binds 1 zinc ion per subunit.</text>
</comment>
<dbReference type="AlphaFoldDB" id="A0A2S8S4A6"/>
<dbReference type="GO" id="GO:0008168">
    <property type="term" value="F:methyltransferase activity"/>
    <property type="evidence" value="ECO:0007669"/>
    <property type="project" value="UniProtKB-UniRule"/>
</dbReference>
<dbReference type="Gene3D" id="3.20.20.330">
    <property type="entry name" value="Homocysteine-binding-like domain"/>
    <property type="match status" value="1"/>
</dbReference>
<gene>
    <name evidence="6" type="ORF">LX70_03232</name>
</gene>
<dbReference type="PANTHER" id="PTHR11103:SF18">
    <property type="entry name" value="SLR1189 PROTEIN"/>
    <property type="match status" value="1"/>
</dbReference>